<keyword evidence="7" id="KW-0448">Lipopolysaccharide biosynthesis</keyword>
<keyword evidence="15" id="KW-1185">Reference proteome</keyword>
<gene>
    <name evidence="14" type="primary">gt9B</name>
    <name evidence="14" type="ordered locus">CJA_1369</name>
</gene>
<evidence type="ECO:0000256" key="12">
    <source>
        <dbReference type="ARBA" id="ARBA00044330"/>
    </source>
</evidence>
<reference evidence="14 15" key="1">
    <citation type="journal article" date="2008" name="J. Bacteriol.">
        <title>Insights into plant cell wall degradation from the genome sequence of the soil bacterium Cellvibrio japonicus.</title>
        <authorList>
            <person name="Deboy R.T."/>
            <person name="Mongodin E.F."/>
            <person name="Fouts D.E."/>
            <person name="Tailford L.E."/>
            <person name="Khouri H."/>
            <person name="Emerson J.B."/>
            <person name="Mohamoud Y."/>
            <person name="Watkins K."/>
            <person name="Henrissat B."/>
            <person name="Gilbert H.J."/>
            <person name="Nelson K.E."/>
        </authorList>
    </citation>
    <scope>NUCLEOTIDE SEQUENCE [LARGE SCALE GENOMIC DNA]</scope>
    <source>
        <strain evidence="14 15">Ueda107</strain>
    </source>
</reference>
<dbReference type="EC" id="2.4.99.23" evidence="10"/>
<evidence type="ECO:0000256" key="9">
    <source>
        <dbReference type="ARBA" id="ARBA00043995"/>
    </source>
</evidence>
<dbReference type="GO" id="GO:0005886">
    <property type="term" value="C:plasma membrane"/>
    <property type="evidence" value="ECO:0007669"/>
    <property type="project" value="UniProtKB-SubCell"/>
</dbReference>
<evidence type="ECO:0000256" key="1">
    <source>
        <dbReference type="ARBA" id="ARBA00004515"/>
    </source>
</evidence>
<dbReference type="HOGENOM" id="CLU_038371_6_0_6"/>
<evidence type="ECO:0000256" key="10">
    <source>
        <dbReference type="ARBA" id="ARBA00044041"/>
    </source>
</evidence>
<keyword evidence="5 14" id="KW-0328">Glycosyltransferase</keyword>
<evidence type="ECO:0000256" key="4">
    <source>
        <dbReference type="ARBA" id="ARBA00022519"/>
    </source>
</evidence>
<proteinExistence type="inferred from homology"/>
<dbReference type="InterPro" id="IPR002201">
    <property type="entry name" value="Glyco_trans_9"/>
</dbReference>
<evidence type="ECO:0000256" key="13">
    <source>
        <dbReference type="ARBA" id="ARBA00049201"/>
    </source>
</evidence>
<evidence type="ECO:0000256" key="6">
    <source>
        <dbReference type="ARBA" id="ARBA00022679"/>
    </source>
</evidence>
<keyword evidence="8" id="KW-0472">Membrane</keyword>
<name>B3PD05_CELJU</name>
<evidence type="ECO:0000313" key="14">
    <source>
        <dbReference type="EMBL" id="ACE84774.1"/>
    </source>
</evidence>
<dbReference type="PANTHER" id="PTHR30160:SF19">
    <property type="entry name" value="LIPOPOLYSACCHARIDE HEPTOSYLTRANSFERASE 1"/>
    <property type="match status" value="1"/>
</dbReference>
<dbReference type="CDD" id="cd03789">
    <property type="entry name" value="GT9_LPS_heptosyltransferase"/>
    <property type="match status" value="1"/>
</dbReference>
<comment type="similarity">
    <text evidence="9">Belongs to the glycosyltransferase 9 family.</text>
</comment>
<evidence type="ECO:0000256" key="2">
    <source>
        <dbReference type="ARBA" id="ARBA00004713"/>
    </source>
</evidence>
<evidence type="ECO:0000256" key="7">
    <source>
        <dbReference type="ARBA" id="ARBA00022985"/>
    </source>
</evidence>
<dbReference type="GO" id="GO:0009244">
    <property type="term" value="P:lipopolysaccharide core region biosynthetic process"/>
    <property type="evidence" value="ECO:0007669"/>
    <property type="project" value="InterPro"/>
</dbReference>
<dbReference type="NCBIfam" id="TIGR02193">
    <property type="entry name" value="heptsyl_trn_I"/>
    <property type="match status" value="1"/>
</dbReference>
<organism evidence="14 15">
    <name type="scientific">Cellvibrio japonicus (strain Ueda107)</name>
    <name type="common">Pseudomonas fluorescens subsp. cellulosa</name>
    <dbReference type="NCBI Taxonomy" id="498211"/>
    <lineage>
        <taxon>Bacteria</taxon>
        <taxon>Pseudomonadati</taxon>
        <taxon>Pseudomonadota</taxon>
        <taxon>Gammaproteobacteria</taxon>
        <taxon>Cellvibrionales</taxon>
        <taxon>Cellvibrionaceae</taxon>
        <taxon>Cellvibrio</taxon>
    </lineage>
</organism>
<dbReference type="Proteomes" id="UP000001036">
    <property type="component" value="Chromosome"/>
</dbReference>
<dbReference type="AlphaFoldDB" id="B3PD05"/>
<accession>B3PD05</accession>
<dbReference type="CAZy" id="GT9">
    <property type="family name" value="Glycosyltransferase Family 9"/>
</dbReference>
<keyword evidence="4" id="KW-0997">Cell inner membrane</keyword>
<keyword evidence="6 14" id="KW-0808">Transferase</keyword>
<dbReference type="SUPFAM" id="SSF53756">
    <property type="entry name" value="UDP-Glycosyltransferase/glycogen phosphorylase"/>
    <property type="match status" value="1"/>
</dbReference>
<evidence type="ECO:0000256" key="5">
    <source>
        <dbReference type="ARBA" id="ARBA00022676"/>
    </source>
</evidence>
<comment type="catalytic activity">
    <reaction evidence="13">
        <text>an alpha-Kdo-(2-&gt;4)-alpha-Kdo-(2-&gt;6)-lipid A + ADP-L-glycero-beta-D-manno-heptose = an L-alpha-D-Hep-(1-&gt;5)-[alpha-Kdo-(2-&gt;4)]-alpha-Kdo-(2-&gt;6)-lipid A + ADP + H(+)</text>
        <dbReference type="Rhea" id="RHEA:74067"/>
        <dbReference type="ChEBI" id="CHEBI:15378"/>
        <dbReference type="ChEBI" id="CHEBI:61506"/>
        <dbReference type="ChEBI" id="CHEBI:176431"/>
        <dbReference type="ChEBI" id="CHEBI:193068"/>
        <dbReference type="ChEBI" id="CHEBI:456216"/>
        <dbReference type="EC" id="2.4.99.23"/>
    </reaction>
</comment>
<protein>
    <recommendedName>
        <fullName evidence="11">Lipopolysaccharide heptosyltransferase 1</fullName>
        <ecNumber evidence="10">2.4.99.23</ecNumber>
    </recommendedName>
    <alternativeName>
        <fullName evidence="12">ADP-heptose:lipopolysaccharide heptosyltransferase I</fullName>
    </alternativeName>
</protein>
<dbReference type="Pfam" id="PF01075">
    <property type="entry name" value="Glyco_transf_9"/>
    <property type="match status" value="1"/>
</dbReference>
<comment type="pathway">
    <text evidence="2">Bacterial outer membrane biogenesis; LPS core biosynthesis.</text>
</comment>
<dbReference type="eggNOG" id="COG0859">
    <property type="taxonomic scope" value="Bacteria"/>
</dbReference>
<dbReference type="STRING" id="498211.CJA_1369"/>
<dbReference type="KEGG" id="cja:CJA_1369"/>
<comment type="subcellular location">
    <subcellularLocation>
        <location evidence="1">Cell inner membrane</location>
        <topology evidence="1">Peripheral membrane protein</topology>
        <orientation evidence="1">Cytoplasmic side</orientation>
    </subcellularLocation>
</comment>
<sequence>MKRNPTRIINRPRLYSFLLKISPMRILLVKMSSMGDIFHTFPALSDLKQQHPHVEIDWVVEEGFSEIAAWHPAVTRVIPIQLRRWMKHKGYASWQAFKAWKKNLQLEHYDCVIDAQGLLKSGLISRCANSPVIHGYDKHSARETIAHWFYTNSYAVDTRQHAVERTRQLFGKAFGYQPTPLLNFGIKQQFTHVVKNSRKLVFIIGTSWVTKLWSTSEWQALAQIAIAQGYAVEIIWGSPSEQEIARKIIEQCPLATRPGERMSITAIAEKLVEATGVIGLDTGFSHLAGALETPTIALYGPTSPTKVGLIGPHTLNLQLSPPLDCMPCHKRQCQWLPEKSTDTPACMSQIKAAQAWASLQEKMRAHS</sequence>
<dbReference type="Gene3D" id="3.40.50.2000">
    <property type="entry name" value="Glycogen Phosphorylase B"/>
    <property type="match status" value="2"/>
</dbReference>
<dbReference type="GO" id="GO:0005829">
    <property type="term" value="C:cytosol"/>
    <property type="evidence" value="ECO:0007669"/>
    <property type="project" value="TreeGrafter"/>
</dbReference>
<dbReference type="InterPro" id="IPR011908">
    <property type="entry name" value="LipoPS_heptosylTferase-I"/>
</dbReference>
<dbReference type="EMBL" id="CP000934">
    <property type="protein sequence ID" value="ACE84774.1"/>
    <property type="molecule type" value="Genomic_DNA"/>
</dbReference>
<dbReference type="GO" id="GO:0008713">
    <property type="term" value="F:ADP-heptose-lipopolysaccharide heptosyltransferase activity"/>
    <property type="evidence" value="ECO:0007669"/>
    <property type="project" value="TreeGrafter"/>
</dbReference>
<evidence type="ECO:0000256" key="3">
    <source>
        <dbReference type="ARBA" id="ARBA00022475"/>
    </source>
</evidence>
<keyword evidence="3" id="KW-1003">Cell membrane</keyword>
<evidence type="ECO:0000256" key="8">
    <source>
        <dbReference type="ARBA" id="ARBA00023136"/>
    </source>
</evidence>
<dbReference type="InterPro" id="IPR051199">
    <property type="entry name" value="LPS_LOS_Heptosyltrfase"/>
</dbReference>
<evidence type="ECO:0000256" key="11">
    <source>
        <dbReference type="ARBA" id="ARBA00044190"/>
    </source>
</evidence>
<evidence type="ECO:0000313" key="15">
    <source>
        <dbReference type="Proteomes" id="UP000001036"/>
    </source>
</evidence>
<dbReference type="PANTHER" id="PTHR30160">
    <property type="entry name" value="TETRAACYLDISACCHARIDE 4'-KINASE-RELATED"/>
    <property type="match status" value="1"/>
</dbReference>